<keyword evidence="2 5" id="KW-0479">Metal-binding</keyword>
<reference evidence="7" key="1">
    <citation type="submission" date="2022-07" db="EMBL/GenBank/DDBJ databases">
        <title>Phylogenomic reconstructions and comparative analyses of Kickxellomycotina fungi.</title>
        <authorList>
            <person name="Reynolds N.K."/>
            <person name="Stajich J.E."/>
            <person name="Barry K."/>
            <person name="Grigoriev I.V."/>
            <person name="Crous P."/>
            <person name="Smith M.E."/>
        </authorList>
    </citation>
    <scope>NUCLEOTIDE SEQUENCE</scope>
    <source>
        <strain evidence="7">NBRC 100468</strain>
    </source>
</reference>
<dbReference type="AlphaFoldDB" id="A0A9W8A955"/>
<dbReference type="Gene3D" id="3.20.20.60">
    <property type="entry name" value="Phosphoenolpyruvate-binding domains"/>
    <property type="match status" value="2"/>
</dbReference>
<dbReference type="PANTHER" id="PTHR32308">
    <property type="entry name" value="LYASE BETA SUBUNIT, PUTATIVE (AFU_ORTHOLOGUE AFUA_4G13030)-RELATED"/>
    <property type="match status" value="1"/>
</dbReference>
<dbReference type="EMBL" id="JANBPU010000003">
    <property type="protein sequence ID" value="KAJ1921739.1"/>
    <property type="molecule type" value="Genomic_DNA"/>
</dbReference>
<dbReference type="GO" id="GO:0000287">
    <property type="term" value="F:magnesium ion binding"/>
    <property type="evidence" value="ECO:0007669"/>
    <property type="project" value="TreeGrafter"/>
</dbReference>
<evidence type="ECO:0000313" key="8">
    <source>
        <dbReference type="Proteomes" id="UP001150538"/>
    </source>
</evidence>
<sequence length="250" mass="27556">MLYVPSSDESKIKKSLGIEVDSIIYDLEDGVPVNRKGQARELVTNALNLNQTPKVELAVRMNALGSGFEMDDLNVILQSKKLNTVIVPKVEHPNTVSFVSRMIDNVASSENRNKIGIVACIESAKGLINIKDIAAADKRVNALLVCIDIHDKNILTEESREGAEMGFTGKQVIHPGQIDIVQKVFVPSDVIMLKAWRIVQGYKQSMAAGKGAFDLEGQVIDLPLVKWAERILEKARLAGIDVESKYAKKY</sequence>
<accession>A0A9W8A955</accession>
<dbReference type="Proteomes" id="UP001150538">
    <property type="component" value="Unassembled WGS sequence"/>
</dbReference>
<evidence type="ECO:0000256" key="5">
    <source>
        <dbReference type="PIRSR" id="PIRSR015582-2"/>
    </source>
</evidence>
<feature type="binding site" evidence="5">
    <location>
        <position position="122"/>
    </location>
    <ligand>
        <name>Mg(2+)</name>
        <dbReference type="ChEBI" id="CHEBI:18420"/>
    </ligand>
</feature>
<dbReference type="InterPro" id="IPR040442">
    <property type="entry name" value="Pyrv_kinase-like_dom_sf"/>
</dbReference>
<comment type="caution">
    <text evidence="7">The sequence shown here is derived from an EMBL/GenBank/DDBJ whole genome shotgun (WGS) entry which is preliminary data.</text>
</comment>
<dbReference type="PANTHER" id="PTHR32308:SF0">
    <property type="entry name" value="HPCH_HPAI ALDOLASE_CITRATE LYASE DOMAIN-CONTAINING PROTEIN"/>
    <property type="match status" value="1"/>
</dbReference>
<organism evidence="7 8">
    <name type="scientific">Mycoemilia scoparia</name>
    <dbReference type="NCBI Taxonomy" id="417184"/>
    <lineage>
        <taxon>Eukaryota</taxon>
        <taxon>Fungi</taxon>
        <taxon>Fungi incertae sedis</taxon>
        <taxon>Zoopagomycota</taxon>
        <taxon>Kickxellomycotina</taxon>
        <taxon>Kickxellomycetes</taxon>
        <taxon>Kickxellales</taxon>
        <taxon>Kickxellaceae</taxon>
        <taxon>Mycoemilia</taxon>
    </lineage>
</organism>
<dbReference type="InterPro" id="IPR011206">
    <property type="entry name" value="Citrate_lyase_beta/mcl1/mcl2"/>
</dbReference>
<dbReference type="Pfam" id="PF03328">
    <property type="entry name" value="HpcH_HpaI"/>
    <property type="match status" value="1"/>
</dbReference>
<feature type="domain" description="HpcH/HpaI aldolase/citrate lyase" evidence="6">
    <location>
        <begin position="1"/>
        <end position="173"/>
    </location>
</feature>
<dbReference type="GO" id="GO:0006107">
    <property type="term" value="P:oxaloacetate metabolic process"/>
    <property type="evidence" value="ECO:0007669"/>
    <property type="project" value="TreeGrafter"/>
</dbReference>
<dbReference type="GO" id="GO:0003824">
    <property type="term" value="F:catalytic activity"/>
    <property type="evidence" value="ECO:0007669"/>
    <property type="project" value="InterPro"/>
</dbReference>
<keyword evidence="3 5" id="KW-0460">Magnesium</keyword>
<comment type="cofactor">
    <cofactor evidence="1">
        <name>Mg(2+)</name>
        <dbReference type="ChEBI" id="CHEBI:18420"/>
    </cofactor>
</comment>
<dbReference type="InterPro" id="IPR015813">
    <property type="entry name" value="Pyrv/PenolPyrv_kinase-like_dom"/>
</dbReference>
<keyword evidence="8" id="KW-1185">Reference proteome</keyword>
<dbReference type="InterPro" id="IPR005000">
    <property type="entry name" value="Aldolase/citrate-lyase_domain"/>
</dbReference>
<dbReference type="PIRSF" id="PIRSF015582">
    <property type="entry name" value="Cit_lyase_B"/>
    <property type="match status" value="1"/>
</dbReference>
<dbReference type="SUPFAM" id="SSF51621">
    <property type="entry name" value="Phosphoenolpyruvate/pyruvate domain"/>
    <property type="match status" value="1"/>
</dbReference>
<evidence type="ECO:0000256" key="4">
    <source>
        <dbReference type="PIRSR" id="PIRSR015582-1"/>
    </source>
</evidence>
<evidence type="ECO:0000313" key="7">
    <source>
        <dbReference type="EMBL" id="KAJ1921739.1"/>
    </source>
</evidence>
<name>A0A9W8A955_9FUNG</name>
<feature type="binding site" evidence="4">
    <location>
        <position position="60"/>
    </location>
    <ligand>
        <name>substrate</name>
    </ligand>
</feature>
<evidence type="ECO:0000256" key="3">
    <source>
        <dbReference type="ARBA" id="ARBA00022842"/>
    </source>
</evidence>
<feature type="binding site" evidence="4">
    <location>
        <position position="122"/>
    </location>
    <ligand>
        <name>substrate</name>
    </ligand>
</feature>
<evidence type="ECO:0000256" key="1">
    <source>
        <dbReference type="ARBA" id="ARBA00001946"/>
    </source>
</evidence>
<evidence type="ECO:0000256" key="2">
    <source>
        <dbReference type="ARBA" id="ARBA00022723"/>
    </source>
</evidence>
<evidence type="ECO:0000259" key="6">
    <source>
        <dbReference type="Pfam" id="PF03328"/>
    </source>
</evidence>
<proteinExistence type="predicted"/>
<protein>
    <recommendedName>
        <fullName evidence="6">HpcH/HpaI aldolase/citrate lyase domain-containing protein</fullName>
    </recommendedName>
</protein>
<dbReference type="OrthoDB" id="1773at2759"/>
<gene>
    <name evidence="7" type="ORF">H4219_000472</name>
</gene>